<keyword evidence="5 7" id="KW-0472">Membrane</keyword>
<dbReference type="Pfam" id="PF07690">
    <property type="entry name" value="MFS_1"/>
    <property type="match status" value="1"/>
</dbReference>
<name>A0ABQ7JMV3_9FUNG</name>
<keyword evidence="4 7" id="KW-1133">Transmembrane helix</keyword>
<feature type="domain" description="Major facilitator superfamily (MFS) profile" evidence="8">
    <location>
        <begin position="50"/>
        <end position="500"/>
    </location>
</feature>
<reference evidence="9 10" key="1">
    <citation type="journal article" date="2020" name="Fungal Divers.">
        <title>Resolving the Mortierellaceae phylogeny through synthesis of multi-gene phylogenetics and phylogenomics.</title>
        <authorList>
            <person name="Vandepol N."/>
            <person name="Liber J."/>
            <person name="Desiro A."/>
            <person name="Na H."/>
            <person name="Kennedy M."/>
            <person name="Barry K."/>
            <person name="Grigoriev I.V."/>
            <person name="Miller A.N."/>
            <person name="O'Donnell K."/>
            <person name="Stajich J.E."/>
            <person name="Bonito G."/>
        </authorList>
    </citation>
    <scope>NUCLEOTIDE SEQUENCE [LARGE SCALE GENOMIC DNA]</scope>
    <source>
        <strain evidence="9 10">AD045</strain>
    </source>
</reference>
<feature type="transmembrane region" description="Helical" evidence="7">
    <location>
        <begin position="476"/>
        <end position="497"/>
    </location>
</feature>
<dbReference type="PANTHER" id="PTHR42718">
    <property type="entry name" value="MAJOR FACILITATOR SUPERFAMILY MULTIDRUG TRANSPORTER MFSC"/>
    <property type="match status" value="1"/>
</dbReference>
<feature type="transmembrane region" description="Helical" evidence="7">
    <location>
        <begin position="141"/>
        <end position="162"/>
    </location>
</feature>
<dbReference type="InterPro" id="IPR020846">
    <property type="entry name" value="MFS_dom"/>
</dbReference>
<evidence type="ECO:0000256" key="5">
    <source>
        <dbReference type="ARBA" id="ARBA00023136"/>
    </source>
</evidence>
<dbReference type="PROSITE" id="PS50850">
    <property type="entry name" value="MFS"/>
    <property type="match status" value="1"/>
</dbReference>
<feature type="transmembrane region" description="Helical" evidence="7">
    <location>
        <begin position="174"/>
        <end position="197"/>
    </location>
</feature>
<keyword evidence="2" id="KW-0813">Transport</keyword>
<dbReference type="EMBL" id="JAAAIM010001211">
    <property type="protein sequence ID" value="KAG0281053.1"/>
    <property type="molecule type" value="Genomic_DNA"/>
</dbReference>
<feature type="transmembrane region" description="Helical" evidence="7">
    <location>
        <begin position="116"/>
        <end position="135"/>
    </location>
</feature>
<evidence type="ECO:0000256" key="2">
    <source>
        <dbReference type="ARBA" id="ARBA00022448"/>
    </source>
</evidence>
<evidence type="ECO:0000313" key="10">
    <source>
        <dbReference type="Proteomes" id="UP001194696"/>
    </source>
</evidence>
<feature type="compositionally biased region" description="Basic and acidic residues" evidence="6">
    <location>
        <begin position="523"/>
        <end position="532"/>
    </location>
</feature>
<evidence type="ECO:0000256" key="1">
    <source>
        <dbReference type="ARBA" id="ARBA00004141"/>
    </source>
</evidence>
<dbReference type="PANTHER" id="PTHR42718:SF9">
    <property type="entry name" value="MAJOR FACILITATOR SUPERFAMILY MULTIDRUG TRANSPORTER MFSC"/>
    <property type="match status" value="1"/>
</dbReference>
<sequence>MSKMTDADASTLASVAITPSNPGAPLSKEQDQLQPGLPWYKRLDQNRNLLLIVASCAQLLDIVSIASVTIALPSLLRDVHYEQNQLQWVISSYALTYSAFLLVGGRMGDLFGHRRVFLTGVFWFALWTLICGFARNPIFMSVARGLQGAGAGLTIPSAMALLTTSYPLGPERNYAMVVFGGAGCIGQTLGVLIGGIFDATIGWPWIFYITAILAAFVGVVALLAVPKSGDVIHVTDRRVDYIGVFSFVLGIIAVVYYLSESTTVGWGSAQTLAPFLVGVALLGFFIFWEHRISYPIMPFRIWSSARLRASVVIIISITATYNTLIFYTSLTFQNVLLFSPLITACCYIVHGVGMALGLFFLNKLYAVVRTKVIMFLGLVFVTVSAIIFAQIVPGSGYWHYAFPALIVNCIGQAPAWMCCQVTAVADAPDEDQGVVGAVYNVAIQLGGPIGLAISTIVNQRFTTSESPAGFMDGYRAAFYSMAGMGAVGLVLVVLMAANQDPIEFKGVVAEDSQVTDEGSGGGQEEKDLERTL</sequence>
<dbReference type="InterPro" id="IPR011701">
    <property type="entry name" value="MFS"/>
</dbReference>
<keyword evidence="3 7" id="KW-0812">Transmembrane</keyword>
<evidence type="ECO:0000256" key="4">
    <source>
        <dbReference type="ARBA" id="ARBA00022989"/>
    </source>
</evidence>
<feature type="transmembrane region" description="Helical" evidence="7">
    <location>
        <begin position="271"/>
        <end position="288"/>
    </location>
</feature>
<comment type="caution">
    <text evidence="9">The sequence shown here is derived from an EMBL/GenBank/DDBJ whole genome shotgun (WGS) entry which is preliminary data.</text>
</comment>
<proteinExistence type="predicted"/>
<feature type="transmembrane region" description="Helical" evidence="7">
    <location>
        <begin position="49"/>
        <end position="73"/>
    </location>
</feature>
<feature type="transmembrane region" description="Helical" evidence="7">
    <location>
        <begin position="203"/>
        <end position="226"/>
    </location>
</feature>
<feature type="transmembrane region" description="Helical" evidence="7">
    <location>
        <begin position="238"/>
        <end position="259"/>
    </location>
</feature>
<feature type="transmembrane region" description="Helical" evidence="7">
    <location>
        <begin position="309"/>
        <end position="330"/>
    </location>
</feature>
<comment type="subcellular location">
    <subcellularLocation>
        <location evidence="1">Membrane</location>
        <topology evidence="1">Multi-pass membrane protein</topology>
    </subcellularLocation>
</comment>
<dbReference type="SUPFAM" id="SSF103473">
    <property type="entry name" value="MFS general substrate transporter"/>
    <property type="match status" value="1"/>
</dbReference>
<dbReference type="CDD" id="cd17476">
    <property type="entry name" value="MFS_Amf1_MDR_like"/>
    <property type="match status" value="1"/>
</dbReference>
<keyword evidence="10" id="KW-1185">Reference proteome</keyword>
<dbReference type="Proteomes" id="UP001194696">
    <property type="component" value="Unassembled WGS sequence"/>
</dbReference>
<gene>
    <name evidence="9" type="ORF">BGZ96_001310</name>
</gene>
<dbReference type="Gene3D" id="1.20.1720.10">
    <property type="entry name" value="Multidrug resistance protein D"/>
    <property type="match status" value="1"/>
</dbReference>
<evidence type="ECO:0000256" key="6">
    <source>
        <dbReference type="SAM" id="MobiDB-lite"/>
    </source>
</evidence>
<evidence type="ECO:0000256" key="3">
    <source>
        <dbReference type="ARBA" id="ARBA00022692"/>
    </source>
</evidence>
<feature type="transmembrane region" description="Helical" evidence="7">
    <location>
        <begin position="336"/>
        <end position="361"/>
    </location>
</feature>
<feature type="region of interest" description="Disordered" evidence="6">
    <location>
        <begin position="513"/>
        <end position="532"/>
    </location>
</feature>
<evidence type="ECO:0000256" key="7">
    <source>
        <dbReference type="SAM" id="Phobius"/>
    </source>
</evidence>
<dbReference type="Gene3D" id="1.20.1250.20">
    <property type="entry name" value="MFS general substrate transporter like domains"/>
    <property type="match status" value="1"/>
</dbReference>
<organism evidence="9 10">
    <name type="scientific">Linnemannia gamsii</name>
    <dbReference type="NCBI Taxonomy" id="64522"/>
    <lineage>
        <taxon>Eukaryota</taxon>
        <taxon>Fungi</taxon>
        <taxon>Fungi incertae sedis</taxon>
        <taxon>Mucoromycota</taxon>
        <taxon>Mortierellomycotina</taxon>
        <taxon>Mortierellomycetes</taxon>
        <taxon>Mortierellales</taxon>
        <taxon>Mortierellaceae</taxon>
        <taxon>Linnemannia</taxon>
    </lineage>
</organism>
<feature type="transmembrane region" description="Helical" evidence="7">
    <location>
        <begin position="373"/>
        <end position="392"/>
    </location>
</feature>
<evidence type="ECO:0000313" key="9">
    <source>
        <dbReference type="EMBL" id="KAG0281053.1"/>
    </source>
</evidence>
<protein>
    <recommendedName>
        <fullName evidence="8">Major facilitator superfamily (MFS) profile domain-containing protein</fullName>
    </recommendedName>
</protein>
<feature type="transmembrane region" description="Helical" evidence="7">
    <location>
        <begin position="85"/>
        <end position="104"/>
    </location>
</feature>
<accession>A0ABQ7JMV3</accession>
<dbReference type="InterPro" id="IPR036259">
    <property type="entry name" value="MFS_trans_sf"/>
</dbReference>
<evidence type="ECO:0000259" key="8">
    <source>
        <dbReference type="PROSITE" id="PS50850"/>
    </source>
</evidence>